<name>D9WAA2_9ACTN</name>
<evidence type="ECO:0000313" key="2">
    <source>
        <dbReference type="Proteomes" id="UP000003963"/>
    </source>
</evidence>
<accession>D9WAA2</accession>
<feature type="non-terminal residue" evidence="1">
    <location>
        <position position="1"/>
    </location>
</feature>
<gene>
    <name evidence="1" type="ORF">SSOG_04612</name>
</gene>
<dbReference type="HOGENOM" id="CLU_033540_1_0_11"/>
<evidence type="ECO:0000313" key="1">
    <source>
        <dbReference type="EMBL" id="EFL24898.1"/>
    </source>
</evidence>
<organism evidence="1 2">
    <name type="scientific">Streptomyces himastatinicus ATCC 53653</name>
    <dbReference type="NCBI Taxonomy" id="457427"/>
    <lineage>
        <taxon>Bacteria</taxon>
        <taxon>Bacillati</taxon>
        <taxon>Actinomycetota</taxon>
        <taxon>Actinomycetes</taxon>
        <taxon>Kitasatosporales</taxon>
        <taxon>Streptomycetaceae</taxon>
        <taxon>Streptomyces</taxon>
        <taxon>Streptomyces violaceusniger group</taxon>
    </lineage>
</organism>
<protein>
    <submittedName>
        <fullName evidence="1">Helix-turn-helix domain-containing protein</fullName>
    </submittedName>
</protein>
<dbReference type="InterPro" id="IPR011990">
    <property type="entry name" value="TPR-like_helical_dom_sf"/>
</dbReference>
<dbReference type="Proteomes" id="UP000003963">
    <property type="component" value="Unassembled WGS sequence"/>
</dbReference>
<dbReference type="STRING" id="457427.SSOG_04612"/>
<dbReference type="AlphaFoldDB" id="D9WAA2"/>
<dbReference type="Gene3D" id="1.25.40.10">
    <property type="entry name" value="Tetratricopeptide repeat domain"/>
    <property type="match status" value="1"/>
</dbReference>
<sequence>RAWQSSPTRFTDMVGVLPDLIAETEHAARAHRSTDGAGARRDVMRVTADLYFLLRSYLRRTGRIDLSMMAADRAVRAAEEADDPLRVAAAQWNLGHVLLAAREPDGAEQVALRAVEELSRARLPDPERIAMSGALQLVAVMAEARRREWSAARVRQRTHARPAARRVGEGNIMWTVFGPTNVDLHEVSIEMEAGDTNEALHVADEVDTSSLPSMERSFTFNLEVARCHNLRREDAAVLLSLLELEDLAPEDLARTALARELMLTVVRRGRTTHARQAEKLAERVGVF</sequence>
<keyword evidence="2" id="KW-1185">Reference proteome</keyword>
<proteinExistence type="predicted"/>
<dbReference type="EMBL" id="GG657754">
    <property type="protein sequence ID" value="EFL24898.1"/>
    <property type="molecule type" value="Genomic_DNA"/>
</dbReference>
<reference evidence="1 2" key="1">
    <citation type="submission" date="2009-02" db="EMBL/GenBank/DDBJ databases">
        <title>Annotation of Streptomyces hygroscopicus strain ATCC 53653.</title>
        <authorList>
            <consortium name="The Broad Institute Genome Sequencing Platform"/>
            <consortium name="Broad Institute Microbial Sequencing Center"/>
            <person name="Fischbach M."/>
            <person name="Godfrey P."/>
            <person name="Ward D."/>
            <person name="Young S."/>
            <person name="Zeng Q."/>
            <person name="Koehrsen M."/>
            <person name="Alvarado L."/>
            <person name="Berlin A.M."/>
            <person name="Bochicchio J."/>
            <person name="Borenstein D."/>
            <person name="Chapman S.B."/>
            <person name="Chen Z."/>
            <person name="Engels R."/>
            <person name="Freedman E."/>
            <person name="Gellesch M."/>
            <person name="Goldberg J."/>
            <person name="Griggs A."/>
            <person name="Gujja S."/>
            <person name="Heilman E.R."/>
            <person name="Heiman D.I."/>
            <person name="Hepburn T.A."/>
            <person name="Howarth C."/>
            <person name="Jen D."/>
            <person name="Larson L."/>
            <person name="Lewis B."/>
            <person name="Mehta T."/>
            <person name="Park D."/>
            <person name="Pearson M."/>
            <person name="Richards J."/>
            <person name="Roberts A."/>
            <person name="Saif S."/>
            <person name="Shea T.D."/>
            <person name="Shenoy N."/>
            <person name="Sisk P."/>
            <person name="Stolte C."/>
            <person name="Sykes S.N."/>
            <person name="Thomson T."/>
            <person name="Walk T."/>
            <person name="White J."/>
            <person name="Yandava C."/>
            <person name="Straight P."/>
            <person name="Clardy J."/>
            <person name="Hung D."/>
            <person name="Kolter R."/>
            <person name="Mekalanos J."/>
            <person name="Walker S."/>
            <person name="Walsh C.T."/>
            <person name="Wieland-Brown L.C."/>
            <person name="Haas B."/>
            <person name="Nusbaum C."/>
            <person name="Birren B."/>
        </authorList>
    </citation>
    <scope>NUCLEOTIDE SEQUENCE [LARGE SCALE GENOMIC DNA]</scope>
    <source>
        <strain evidence="1 2">ATCC 53653</strain>
    </source>
</reference>